<dbReference type="Pfam" id="PF02452">
    <property type="entry name" value="PemK_toxin"/>
    <property type="match status" value="1"/>
</dbReference>
<dbReference type="PIRSF" id="PIRSF033490">
    <property type="entry name" value="MazF"/>
    <property type="match status" value="1"/>
</dbReference>
<dbReference type="EMBL" id="BARU01041603">
    <property type="protein sequence ID" value="GAH76855.1"/>
    <property type="molecule type" value="Genomic_DNA"/>
</dbReference>
<comment type="caution">
    <text evidence="1">The sequence shown here is derived from an EMBL/GenBank/DDBJ whole genome shotgun (WGS) entry which is preliminary data.</text>
</comment>
<dbReference type="Gene3D" id="2.30.30.110">
    <property type="match status" value="1"/>
</dbReference>
<organism evidence="1">
    <name type="scientific">marine sediment metagenome</name>
    <dbReference type="NCBI Taxonomy" id="412755"/>
    <lineage>
        <taxon>unclassified sequences</taxon>
        <taxon>metagenomes</taxon>
        <taxon>ecological metagenomes</taxon>
    </lineage>
</organism>
<proteinExistence type="predicted"/>
<dbReference type="InterPro" id="IPR011067">
    <property type="entry name" value="Plasmid_toxin/cell-grow_inhib"/>
</dbReference>
<dbReference type="GO" id="GO:0016075">
    <property type="term" value="P:rRNA catabolic process"/>
    <property type="evidence" value="ECO:0007669"/>
    <property type="project" value="TreeGrafter"/>
</dbReference>
<dbReference type="SUPFAM" id="SSF50118">
    <property type="entry name" value="Cell growth inhibitor/plasmid maintenance toxic component"/>
    <property type="match status" value="1"/>
</dbReference>
<dbReference type="PANTHER" id="PTHR33988:SF2">
    <property type="entry name" value="ENDORIBONUCLEASE MAZF"/>
    <property type="match status" value="1"/>
</dbReference>
<protein>
    <recommendedName>
        <fullName evidence="2">mRNA interferase</fullName>
    </recommendedName>
</protein>
<evidence type="ECO:0000313" key="1">
    <source>
        <dbReference type="EMBL" id="GAH76855.1"/>
    </source>
</evidence>
<dbReference type="InterPro" id="IPR003477">
    <property type="entry name" value="PemK-like"/>
</dbReference>
<dbReference type="PANTHER" id="PTHR33988">
    <property type="entry name" value="ENDORIBONUCLEASE MAZF-RELATED"/>
    <property type="match status" value="1"/>
</dbReference>
<dbReference type="GO" id="GO:0003677">
    <property type="term" value="F:DNA binding"/>
    <property type="evidence" value="ECO:0007669"/>
    <property type="project" value="InterPro"/>
</dbReference>
<dbReference type="AlphaFoldDB" id="X1J5Q5"/>
<dbReference type="GO" id="GO:0004521">
    <property type="term" value="F:RNA endonuclease activity"/>
    <property type="evidence" value="ECO:0007669"/>
    <property type="project" value="TreeGrafter"/>
</dbReference>
<gene>
    <name evidence="1" type="ORF">S03H2_64108</name>
</gene>
<accession>X1J5Q5</accession>
<dbReference type="GO" id="GO:0006402">
    <property type="term" value="P:mRNA catabolic process"/>
    <property type="evidence" value="ECO:0007669"/>
    <property type="project" value="TreeGrafter"/>
</dbReference>
<name>X1J5Q5_9ZZZZ</name>
<reference evidence="1" key="1">
    <citation type="journal article" date="2014" name="Front. Microbiol.">
        <title>High frequency of phylogenetically diverse reductive dehalogenase-homologous genes in deep subseafloor sedimentary metagenomes.</title>
        <authorList>
            <person name="Kawai M."/>
            <person name="Futagami T."/>
            <person name="Toyoda A."/>
            <person name="Takaki Y."/>
            <person name="Nishi S."/>
            <person name="Hori S."/>
            <person name="Arai W."/>
            <person name="Tsubouchi T."/>
            <person name="Morono Y."/>
            <person name="Uchiyama I."/>
            <person name="Ito T."/>
            <person name="Fujiyama A."/>
            <person name="Inagaki F."/>
            <person name="Takami H."/>
        </authorList>
    </citation>
    <scope>NUCLEOTIDE SEQUENCE</scope>
    <source>
        <strain evidence="1">Expedition CK06-06</strain>
    </source>
</reference>
<evidence type="ECO:0008006" key="2">
    <source>
        <dbReference type="Google" id="ProtNLM"/>
    </source>
</evidence>
<sequence>MAYPKRGSVYLVNFDPTIGAEVKKTRPAVIISNDVANQYSPIVIVAAITARAEPKFDEVLIKPPEAGLTKPSVIQPNQIRSIDKRRLVKKLGDLSKETISDFDIALQITLGLVKF</sequence>